<name>A0A1G6RLV7_9EURY</name>
<dbReference type="GO" id="GO:0034220">
    <property type="term" value="P:monoatomic ion transmembrane transport"/>
    <property type="evidence" value="ECO:0007669"/>
    <property type="project" value="UniProtKB-KW"/>
</dbReference>
<sequence>MVDGRSLRTRLPENWRRVLTTRTAVVLVLLVALLSVATAVVNIGTNAVGGPLEEYVPDAVRNAAAFTGALTGFLMVGSALSLRRGLRAGWWATLLLLPLTAAQGLLQSSPYSFPLVVCSIVSIPFLLLTRERFDKSLSLSTTQLAAGAALVGVQVYGTIGGYTLREHFDGISNILDAFYFTLITSSTVGYGDVTPNTGSVQAMLFTMSVLILGVASFGIAIGALVGPLIQDRISRTLGKMTDSQLQLLDEHLLVLGYGELTEPIVDELADTGREFVVVTNDQEAATALRNRDMPVVSGDPSDEDPLRRAKIDRAAATLVATNHDAEDALTVLTARQLAPEMRIVAAATDRENVKKLERAGADAVISPAQLGGHLLVRSALGSDESGLIDRILER</sequence>
<dbReference type="Pfam" id="PF07885">
    <property type="entry name" value="Ion_trans_2"/>
    <property type="match status" value="1"/>
</dbReference>
<dbReference type="RefSeq" id="WP_092932646.1">
    <property type="nucleotide sequence ID" value="NZ_FMZP01000011.1"/>
</dbReference>
<gene>
    <name evidence="5" type="ORF">SAMN04488694_108127</name>
    <name evidence="4" type="ORF">SAMN05192552_1011109</name>
</gene>
<dbReference type="InterPro" id="IPR036291">
    <property type="entry name" value="NAD(P)-bd_dom_sf"/>
</dbReference>
<dbReference type="InterPro" id="IPR050721">
    <property type="entry name" value="Trk_Ktr_HKT_K-transport"/>
</dbReference>
<evidence type="ECO:0000313" key="6">
    <source>
        <dbReference type="Proteomes" id="UP000199320"/>
    </source>
</evidence>
<evidence type="ECO:0000313" key="5">
    <source>
        <dbReference type="EMBL" id="SET57235.1"/>
    </source>
</evidence>
<dbReference type="SUPFAM" id="SSF51735">
    <property type="entry name" value="NAD(P)-binding Rossmann-fold domains"/>
    <property type="match status" value="1"/>
</dbReference>
<accession>A0A1G6RLV7</accession>
<dbReference type="Proteomes" id="UP000199320">
    <property type="component" value="Unassembled WGS sequence"/>
</dbReference>
<evidence type="ECO:0000259" key="3">
    <source>
        <dbReference type="PROSITE" id="PS51201"/>
    </source>
</evidence>
<keyword evidence="6" id="KW-1185">Reference proteome</keyword>
<dbReference type="PROSITE" id="PS51201">
    <property type="entry name" value="RCK_N"/>
    <property type="match status" value="1"/>
</dbReference>
<dbReference type="PANTHER" id="PTHR43833">
    <property type="entry name" value="POTASSIUM CHANNEL PROTEIN 2-RELATED-RELATED"/>
    <property type="match status" value="1"/>
</dbReference>
<evidence type="ECO:0000256" key="1">
    <source>
        <dbReference type="ARBA" id="ARBA00004651"/>
    </source>
</evidence>
<keyword evidence="2" id="KW-1133">Transmembrane helix</keyword>
<protein>
    <submittedName>
        <fullName evidence="4">Voltage-gated potassium channel</fullName>
    </submittedName>
</protein>
<comment type="subcellular location">
    <subcellularLocation>
        <location evidence="1">Cell membrane</location>
        <topology evidence="1">Multi-pass membrane protein</topology>
    </subcellularLocation>
</comment>
<organism evidence="4 7">
    <name type="scientific">Natrinema hispanicum</name>
    <dbReference type="NCBI Taxonomy" id="392421"/>
    <lineage>
        <taxon>Archaea</taxon>
        <taxon>Methanobacteriati</taxon>
        <taxon>Methanobacteriota</taxon>
        <taxon>Stenosarchaea group</taxon>
        <taxon>Halobacteria</taxon>
        <taxon>Halobacteriales</taxon>
        <taxon>Natrialbaceae</taxon>
        <taxon>Natrinema</taxon>
    </lineage>
</organism>
<evidence type="ECO:0000313" key="7">
    <source>
        <dbReference type="Proteomes" id="UP000324021"/>
    </source>
</evidence>
<feature type="transmembrane region" description="Helical" evidence="2">
    <location>
        <begin position="112"/>
        <end position="129"/>
    </location>
</feature>
<keyword evidence="4" id="KW-0406">Ion transport</keyword>
<dbReference type="Pfam" id="PF02254">
    <property type="entry name" value="TrkA_N"/>
    <property type="match status" value="1"/>
</dbReference>
<feature type="transmembrane region" description="Helical" evidence="2">
    <location>
        <begin position="63"/>
        <end position="82"/>
    </location>
</feature>
<dbReference type="Proteomes" id="UP000324021">
    <property type="component" value="Unassembled WGS sequence"/>
</dbReference>
<proteinExistence type="predicted"/>
<dbReference type="PANTHER" id="PTHR43833:SF9">
    <property type="entry name" value="POTASSIUM CHANNEL PROTEIN YUGO-RELATED"/>
    <property type="match status" value="1"/>
</dbReference>
<evidence type="ECO:0000256" key="2">
    <source>
        <dbReference type="SAM" id="Phobius"/>
    </source>
</evidence>
<keyword evidence="4" id="KW-0813">Transport</keyword>
<dbReference type="InterPro" id="IPR003148">
    <property type="entry name" value="RCK_N"/>
</dbReference>
<reference evidence="6 7" key="2">
    <citation type="submission" date="2016-10" db="EMBL/GenBank/DDBJ databases">
        <authorList>
            <person name="Varghese N."/>
            <person name="Submissions S."/>
        </authorList>
    </citation>
    <scope>NUCLEOTIDE SEQUENCE [LARGE SCALE GENOMIC DNA]</scope>
    <source>
        <strain evidence="4 7">CDM_1</strain>
        <strain evidence="6">CDM_6</strain>
    </source>
</reference>
<feature type="transmembrane region" description="Helical" evidence="2">
    <location>
        <begin position="89"/>
        <end position="106"/>
    </location>
</feature>
<reference evidence="5" key="1">
    <citation type="submission" date="2016-10" db="EMBL/GenBank/DDBJ databases">
        <authorList>
            <person name="de Groot N.N."/>
        </authorList>
    </citation>
    <scope>NUCLEOTIDE SEQUENCE [LARGE SCALE GENOMIC DNA]</scope>
    <source>
        <strain evidence="5">CDM_6</strain>
    </source>
</reference>
<keyword evidence="2" id="KW-0812">Transmembrane</keyword>
<dbReference type="InterPro" id="IPR013099">
    <property type="entry name" value="K_chnl_dom"/>
</dbReference>
<dbReference type="Gene3D" id="1.10.287.70">
    <property type="match status" value="1"/>
</dbReference>
<dbReference type="EMBL" id="FOIC01000008">
    <property type="protein sequence ID" value="SET57235.1"/>
    <property type="molecule type" value="Genomic_DNA"/>
</dbReference>
<dbReference type="GO" id="GO:0005886">
    <property type="term" value="C:plasma membrane"/>
    <property type="evidence" value="ECO:0007669"/>
    <property type="project" value="UniProtKB-SubCell"/>
</dbReference>
<dbReference type="OrthoDB" id="56871at2157"/>
<dbReference type="Gene3D" id="3.40.50.720">
    <property type="entry name" value="NAD(P)-binding Rossmann-like Domain"/>
    <property type="match status" value="1"/>
</dbReference>
<feature type="transmembrane region" description="Helical" evidence="2">
    <location>
        <begin position="202"/>
        <end position="229"/>
    </location>
</feature>
<dbReference type="GO" id="GO:0006813">
    <property type="term" value="P:potassium ion transport"/>
    <property type="evidence" value="ECO:0007669"/>
    <property type="project" value="InterPro"/>
</dbReference>
<feature type="domain" description="RCK N-terminal" evidence="3">
    <location>
        <begin position="249"/>
        <end position="365"/>
    </location>
</feature>
<dbReference type="STRING" id="392421.SAMN04488694_108127"/>
<dbReference type="AlphaFoldDB" id="A0A1G6RLV7"/>
<feature type="transmembrane region" description="Helical" evidence="2">
    <location>
        <begin position="141"/>
        <end position="159"/>
    </location>
</feature>
<dbReference type="EMBL" id="FMZP01000011">
    <property type="protein sequence ID" value="SDD05393.1"/>
    <property type="molecule type" value="Genomic_DNA"/>
</dbReference>
<keyword evidence="2" id="KW-0472">Membrane</keyword>
<keyword evidence="4" id="KW-0407">Ion channel</keyword>
<dbReference type="SUPFAM" id="SSF81324">
    <property type="entry name" value="Voltage-gated potassium channels"/>
    <property type="match status" value="1"/>
</dbReference>
<evidence type="ECO:0000313" key="4">
    <source>
        <dbReference type="EMBL" id="SDD05393.1"/>
    </source>
</evidence>